<keyword evidence="3" id="KW-1185">Reference proteome</keyword>
<dbReference type="EMBL" id="JASPKZ010009809">
    <property type="protein sequence ID" value="KAJ9576083.1"/>
    <property type="molecule type" value="Genomic_DNA"/>
</dbReference>
<feature type="transmembrane region" description="Helical" evidence="1">
    <location>
        <begin position="19"/>
        <end position="42"/>
    </location>
</feature>
<evidence type="ECO:0000313" key="2">
    <source>
        <dbReference type="EMBL" id="KAJ9576083.1"/>
    </source>
</evidence>
<accession>A0AAD7Z9S4</accession>
<name>A0AAD7Z9S4_DIPPU</name>
<protein>
    <submittedName>
        <fullName evidence="2">Uncharacterized protein</fullName>
    </submittedName>
</protein>
<sequence length="84" mass="9716">QFLIGISISGHISSGYIKISIFCIVIIINCTVELVYACNILLSKTTMKCLVVQTILKNKIIDFGYLYNCLWDNKAFLHRRRFIR</sequence>
<comment type="caution">
    <text evidence="2">The sequence shown here is derived from an EMBL/GenBank/DDBJ whole genome shotgun (WGS) entry which is preliminary data.</text>
</comment>
<dbReference type="AlphaFoldDB" id="A0AAD7Z9S4"/>
<keyword evidence="1" id="KW-0472">Membrane</keyword>
<reference evidence="2" key="1">
    <citation type="journal article" date="2023" name="IScience">
        <title>Live-bearing cockroach genome reveals convergent evolutionary mechanisms linked to viviparity in insects and beyond.</title>
        <authorList>
            <person name="Fouks B."/>
            <person name="Harrison M.C."/>
            <person name="Mikhailova A.A."/>
            <person name="Marchal E."/>
            <person name="English S."/>
            <person name="Carruthers M."/>
            <person name="Jennings E.C."/>
            <person name="Chiamaka E.L."/>
            <person name="Frigard R.A."/>
            <person name="Pippel M."/>
            <person name="Attardo G.M."/>
            <person name="Benoit J.B."/>
            <person name="Bornberg-Bauer E."/>
            <person name="Tobe S.S."/>
        </authorList>
    </citation>
    <scope>NUCLEOTIDE SEQUENCE</scope>
    <source>
        <strain evidence="2">Stay&amp;Tobe</strain>
    </source>
</reference>
<evidence type="ECO:0000313" key="3">
    <source>
        <dbReference type="Proteomes" id="UP001233999"/>
    </source>
</evidence>
<proteinExistence type="predicted"/>
<keyword evidence="1" id="KW-0812">Transmembrane</keyword>
<reference evidence="2" key="2">
    <citation type="submission" date="2023-05" db="EMBL/GenBank/DDBJ databases">
        <authorList>
            <person name="Fouks B."/>
        </authorList>
    </citation>
    <scope>NUCLEOTIDE SEQUENCE</scope>
    <source>
        <strain evidence="2">Stay&amp;Tobe</strain>
        <tissue evidence="2">Testes</tissue>
    </source>
</reference>
<organism evidence="2 3">
    <name type="scientific">Diploptera punctata</name>
    <name type="common">Pacific beetle cockroach</name>
    <dbReference type="NCBI Taxonomy" id="6984"/>
    <lineage>
        <taxon>Eukaryota</taxon>
        <taxon>Metazoa</taxon>
        <taxon>Ecdysozoa</taxon>
        <taxon>Arthropoda</taxon>
        <taxon>Hexapoda</taxon>
        <taxon>Insecta</taxon>
        <taxon>Pterygota</taxon>
        <taxon>Neoptera</taxon>
        <taxon>Polyneoptera</taxon>
        <taxon>Dictyoptera</taxon>
        <taxon>Blattodea</taxon>
        <taxon>Blaberoidea</taxon>
        <taxon>Blaberidae</taxon>
        <taxon>Diplopterinae</taxon>
        <taxon>Diploptera</taxon>
    </lineage>
</organism>
<keyword evidence="1" id="KW-1133">Transmembrane helix</keyword>
<feature type="non-terminal residue" evidence="2">
    <location>
        <position position="84"/>
    </location>
</feature>
<evidence type="ECO:0000256" key="1">
    <source>
        <dbReference type="SAM" id="Phobius"/>
    </source>
</evidence>
<dbReference type="Proteomes" id="UP001233999">
    <property type="component" value="Unassembled WGS sequence"/>
</dbReference>
<gene>
    <name evidence="2" type="ORF">L9F63_007048</name>
</gene>
<feature type="non-terminal residue" evidence="2">
    <location>
        <position position="1"/>
    </location>
</feature>